<keyword evidence="2" id="KW-0805">Transcription regulation</keyword>
<dbReference type="Gene3D" id="1.10.10.10">
    <property type="entry name" value="Winged helix-like DNA-binding domain superfamily/Winged helix DNA-binding domain"/>
    <property type="match status" value="1"/>
</dbReference>
<dbReference type="SUPFAM" id="SSF46785">
    <property type="entry name" value="Winged helix' DNA-binding domain"/>
    <property type="match status" value="1"/>
</dbReference>
<dbReference type="HOGENOM" id="CLU_039613_6_4_5"/>
<dbReference type="EMBL" id="HG938355">
    <property type="protein sequence ID" value="CDN53980.1"/>
    <property type="molecule type" value="Genomic_DNA"/>
</dbReference>
<evidence type="ECO:0000256" key="6">
    <source>
        <dbReference type="ARBA" id="ARBA00067332"/>
    </source>
</evidence>
<dbReference type="GO" id="GO:0032993">
    <property type="term" value="C:protein-DNA complex"/>
    <property type="evidence" value="ECO:0007669"/>
    <property type="project" value="TreeGrafter"/>
</dbReference>
<keyword evidence="4" id="KW-0804">Transcription</keyword>
<dbReference type="InterPro" id="IPR036390">
    <property type="entry name" value="WH_DNA-bd_sf"/>
</dbReference>
<protein>
    <recommendedName>
        <fullName evidence="6">HTH-type transcriptional regulator TtuA</fullName>
    </recommendedName>
    <alternativeName>
        <fullName evidence="7">Tartrate utilization transcriptional regulator</fullName>
    </alternativeName>
</protein>
<accession>A0A068T9I3</accession>
<dbReference type="PATRIC" id="fig|1028801.3.peg.1655"/>
<dbReference type="RefSeq" id="WP_038549147.1">
    <property type="nucleotide sequence ID" value="NZ_HG938355.1"/>
</dbReference>
<dbReference type="Proteomes" id="UP000028186">
    <property type="component" value="Chromosome I"/>
</dbReference>
<dbReference type="InterPro" id="IPR000847">
    <property type="entry name" value="LysR_HTH_N"/>
</dbReference>
<comment type="similarity">
    <text evidence="1">Belongs to the LysR transcriptional regulatory family.</text>
</comment>
<feature type="domain" description="HTH lysR-type" evidence="8">
    <location>
        <begin position="1"/>
        <end position="58"/>
    </location>
</feature>
<keyword evidence="3" id="KW-0238">DNA-binding</keyword>
<dbReference type="PANTHER" id="PTHR30346:SF0">
    <property type="entry name" value="HCA OPERON TRANSCRIPTIONAL ACTIVATOR HCAR"/>
    <property type="match status" value="1"/>
</dbReference>
<dbReference type="CDD" id="cd08414">
    <property type="entry name" value="PBP2_LTTR_aromatics_like"/>
    <property type="match status" value="1"/>
</dbReference>
<evidence type="ECO:0000256" key="2">
    <source>
        <dbReference type="ARBA" id="ARBA00023015"/>
    </source>
</evidence>
<proteinExistence type="inferred from homology"/>
<evidence type="ECO:0000313" key="10">
    <source>
        <dbReference type="Proteomes" id="UP000028186"/>
    </source>
</evidence>
<dbReference type="GO" id="GO:0003700">
    <property type="term" value="F:DNA-binding transcription factor activity"/>
    <property type="evidence" value="ECO:0007669"/>
    <property type="project" value="InterPro"/>
</dbReference>
<dbReference type="Pfam" id="PF00126">
    <property type="entry name" value="HTH_1"/>
    <property type="match status" value="1"/>
</dbReference>
<dbReference type="SUPFAM" id="SSF53850">
    <property type="entry name" value="Periplasmic binding protein-like II"/>
    <property type="match status" value="1"/>
</dbReference>
<dbReference type="AlphaFoldDB" id="A0A068T9I3"/>
<evidence type="ECO:0000256" key="4">
    <source>
        <dbReference type="ARBA" id="ARBA00023163"/>
    </source>
</evidence>
<evidence type="ECO:0000259" key="8">
    <source>
        <dbReference type="PROSITE" id="PS50931"/>
    </source>
</evidence>
<dbReference type="InterPro" id="IPR036388">
    <property type="entry name" value="WH-like_DNA-bd_sf"/>
</dbReference>
<organism evidence="9 10">
    <name type="scientific">Neorhizobium galegae bv. officinalis bv. officinalis str. HAMBI 1141</name>
    <dbReference type="NCBI Taxonomy" id="1028801"/>
    <lineage>
        <taxon>Bacteria</taxon>
        <taxon>Pseudomonadati</taxon>
        <taxon>Pseudomonadota</taxon>
        <taxon>Alphaproteobacteria</taxon>
        <taxon>Hyphomicrobiales</taxon>
        <taxon>Rhizobiaceae</taxon>
        <taxon>Rhizobium/Agrobacterium group</taxon>
        <taxon>Neorhizobium</taxon>
    </lineage>
</organism>
<reference evidence="10" key="1">
    <citation type="journal article" date="2014" name="BMC Genomics">
        <title>Genome sequencing of two Neorhizobium galegae strains reveals a noeT gene responsible for the unusual acetylation of the nodulation factors.</title>
        <authorList>
            <person name="Osterman J."/>
            <person name="Marsh J."/>
            <person name="Laine P.K."/>
            <person name="Zeng Z."/>
            <person name="Alatalo E."/>
            <person name="Sullivan J.T."/>
            <person name="Young J.P."/>
            <person name="Thomas-Oates J."/>
            <person name="Paulin L."/>
            <person name="Lindstrom K."/>
        </authorList>
    </citation>
    <scope>NUCLEOTIDE SEQUENCE [LARGE SCALE GENOMIC DNA]</scope>
    <source>
        <strain evidence="10">HAMBI 1141</strain>
    </source>
</reference>
<dbReference type="FunFam" id="1.10.10.10:FF:000001">
    <property type="entry name" value="LysR family transcriptional regulator"/>
    <property type="match status" value="1"/>
</dbReference>
<dbReference type="KEGG" id="ngl:RG1141_CH16370"/>
<dbReference type="eggNOG" id="COG0583">
    <property type="taxonomic scope" value="Bacteria"/>
</dbReference>
<dbReference type="Pfam" id="PF03466">
    <property type="entry name" value="LysR_substrate"/>
    <property type="match status" value="1"/>
</dbReference>
<name>A0A068T9I3_NEOGA</name>
<dbReference type="PANTHER" id="PTHR30346">
    <property type="entry name" value="TRANSCRIPTIONAL DUAL REGULATOR HCAR-RELATED"/>
    <property type="match status" value="1"/>
</dbReference>
<evidence type="ECO:0000256" key="3">
    <source>
        <dbReference type="ARBA" id="ARBA00023125"/>
    </source>
</evidence>
<gene>
    <name evidence="9" type="primary">alsR</name>
    <name evidence="9" type="ORF">RG1141_CH16370</name>
</gene>
<evidence type="ECO:0000256" key="7">
    <source>
        <dbReference type="ARBA" id="ARBA00083243"/>
    </source>
</evidence>
<evidence type="ECO:0000313" key="9">
    <source>
        <dbReference type="EMBL" id="CDN53980.1"/>
    </source>
</evidence>
<evidence type="ECO:0000256" key="1">
    <source>
        <dbReference type="ARBA" id="ARBA00009437"/>
    </source>
</evidence>
<evidence type="ECO:0000256" key="5">
    <source>
        <dbReference type="ARBA" id="ARBA00054626"/>
    </source>
</evidence>
<dbReference type="PROSITE" id="PS50931">
    <property type="entry name" value="HTH_LYSR"/>
    <property type="match status" value="1"/>
</dbReference>
<dbReference type="PRINTS" id="PR00039">
    <property type="entry name" value="HTHLYSR"/>
</dbReference>
<dbReference type="Gene3D" id="3.40.190.10">
    <property type="entry name" value="Periplasmic binding protein-like II"/>
    <property type="match status" value="2"/>
</dbReference>
<dbReference type="InterPro" id="IPR005119">
    <property type="entry name" value="LysR_subst-bd"/>
</dbReference>
<comment type="function">
    <text evidence="5">Transcriptional regulator of the ttuABCDE tartrate utilization operon.</text>
</comment>
<sequence length="292" mass="31850">MDIRSMACFVAVAEELHFRRAAERMHLTQPSLSQRIRALELEIGTDLFARDRRSVALTPAGQAFLEPARRAIENADVARQQALRAFRGEVGRLRLGFTVIAFYGILPEAVQAFRKRYPQVEIELVELNSPSLETALMTGTIDLAVLHPPLANPELAIHELPAEHLVLALPESHPLAVRTEIRLSDLAGEPFLLAPRSIGPSIYDRVIALFRDQGISPRVVQEVTPMTTLAGLVAAGVGMGFVTGGLSRLPRPGVVFRPVTPTPPSLPMAASWLKPQLSAIGQRFLETVSALA</sequence>
<dbReference type="GO" id="GO:0003677">
    <property type="term" value="F:DNA binding"/>
    <property type="evidence" value="ECO:0007669"/>
    <property type="project" value="UniProtKB-KW"/>
</dbReference>